<evidence type="ECO:0000256" key="6">
    <source>
        <dbReference type="ARBA" id="ARBA00047317"/>
    </source>
</evidence>
<dbReference type="InterPro" id="IPR036688">
    <property type="entry name" value="MoeA_C_domain_IV_sf"/>
</dbReference>
<evidence type="ECO:0000256" key="7">
    <source>
        <dbReference type="RuleBase" id="RU365090"/>
    </source>
</evidence>
<comment type="similarity">
    <text evidence="3 7">Belongs to the MoeA family.</text>
</comment>
<dbReference type="EMBL" id="LGHJ01000010">
    <property type="protein sequence ID" value="KPL77210.1"/>
    <property type="molecule type" value="Genomic_DNA"/>
</dbReference>
<dbReference type="RefSeq" id="WP_061914829.1">
    <property type="nucleotide sequence ID" value="NZ_DF967971.1"/>
</dbReference>
<keyword evidence="7" id="KW-0479">Metal-binding</keyword>
<protein>
    <recommendedName>
        <fullName evidence="7">Molybdopterin molybdenumtransferase</fullName>
        <ecNumber evidence="7">2.10.1.1</ecNumber>
    </recommendedName>
</protein>
<dbReference type="Pfam" id="PF12727">
    <property type="entry name" value="PBP_like"/>
    <property type="match status" value="1"/>
</dbReference>
<dbReference type="InterPro" id="IPR024370">
    <property type="entry name" value="PBP_domain"/>
</dbReference>
<accession>A0A0N8GN62</accession>
<dbReference type="InterPro" id="IPR005110">
    <property type="entry name" value="MoeA_linker/N"/>
</dbReference>
<keyword evidence="7" id="KW-0460">Magnesium</keyword>
<dbReference type="EC" id="2.10.1.1" evidence="7"/>
<comment type="caution">
    <text evidence="9">The sequence shown here is derived from an EMBL/GenBank/DDBJ whole genome shotgun (WGS) entry which is preliminary data.</text>
</comment>
<dbReference type="SUPFAM" id="SSF53850">
    <property type="entry name" value="Periplasmic binding protein-like II"/>
    <property type="match status" value="1"/>
</dbReference>
<evidence type="ECO:0000256" key="2">
    <source>
        <dbReference type="ARBA" id="ARBA00005046"/>
    </source>
</evidence>
<dbReference type="Pfam" id="PF00994">
    <property type="entry name" value="MoCF_biosynth"/>
    <property type="match status" value="1"/>
</dbReference>
<dbReference type="InterPro" id="IPR036135">
    <property type="entry name" value="MoeA_linker/N_sf"/>
</dbReference>
<dbReference type="Pfam" id="PF03453">
    <property type="entry name" value="MoeA_N"/>
    <property type="match status" value="1"/>
</dbReference>
<name>A0A0N8GN62_9CHLR</name>
<comment type="function">
    <text evidence="1 7">Catalyzes the insertion of molybdate into adenylated molybdopterin with the concomitant release of AMP.</text>
</comment>
<dbReference type="PATRIC" id="fig|360411.5.peg.3418"/>
<organism evidence="9 10">
    <name type="scientific">Bellilinea caldifistulae</name>
    <dbReference type="NCBI Taxonomy" id="360411"/>
    <lineage>
        <taxon>Bacteria</taxon>
        <taxon>Bacillati</taxon>
        <taxon>Chloroflexota</taxon>
        <taxon>Anaerolineae</taxon>
        <taxon>Anaerolineales</taxon>
        <taxon>Anaerolineaceae</taxon>
        <taxon>Bellilinea</taxon>
    </lineage>
</organism>
<dbReference type="NCBIfam" id="NF011068">
    <property type="entry name" value="PRK14498.1"/>
    <property type="match status" value="1"/>
</dbReference>
<evidence type="ECO:0000256" key="4">
    <source>
        <dbReference type="ARBA" id="ARBA00022505"/>
    </source>
</evidence>
<feature type="domain" description="MoaB/Mog" evidence="8">
    <location>
        <begin position="189"/>
        <end position="331"/>
    </location>
</feature>
<proteinExistence type="inferred from homology"/>
<dbReference type="SUPFAM" id="SSF63882">
    <property type="entry name" value="MoeA N-terminal region -like"/>
    <property type="match status" value="1"/>
</dbReference>
<evidence type="ECO:0000313" key="10">
    <source>
        <dbReference type="Proteomes" id="UP000050514"/>
    </source>
</evidence>
<dbReference type="SMART" id="SM00852">
    <property type="entry name" value="MoCF_biosynth"/>
    <property type="match status" value="1"/>
</dbReference>
<reference evidence="9 10" key="1">
    <citation type="submission" date="2015-07" db="EMBL/GenBank/DDBJ databases">
        <title>Draft genome of Bellilinea caldifistulae DSM 17877.</title>
        <authorList>
            <person name="Hemp J."/>
            <person name="Ward L.M."/>
            <person name="Pace L.A."/>
            <person name="Fischer W.W."/>
        </authorList>
    </citation>
    <scope>NUCLEOTIDE SEQUENCE [LARGE SCALE GENOMIC DNA]</scope>
    <source>
        <strain evidence="9 10">GOMI-1</strain>
    </source>
</reference>
<keyword evidence="5 7" id="KW-0501">Molybdenum cofactor biosynthesis</keyword>
<comment type="catalytic activity">
    <reaction evidence="6">
        <text>adenylyl-molybdopterin + molybdate = Mo-molybdopterin + AMP + H(+)</text>
        <dbReference type="Rhea" id="RHEA:35047"/>
        <dbReference type="ChEBI" id="CHEBI:15378"/>
        <dbReference type="ChEBI" id="CHEBI:36264"/>
        <dbReference type="ChEBI" id="CHEBI:62727"/>
        <dbReference type="ChEBI" id="CHEBI:71302"/>
        <dbReference type="ChEBI" id="CHEBI:456215"/>
        <dbReference type="EC" id="2.10.1.1"/>
    </reaction>
</comment>
<dbReference type="GO" id="GO:0061599">
    <property type="term" value="F:molybdopterin molybdotransferase activity"/>
    <property type="evidence" value="ECO:0007669"/>
    <property type="project" value="UniProtKB-UniRule"/>
</dbReference>
<dbReference type="STRING" id="360411.AC812_04450"/>
<evidence type="ECO:0000256" key="3">
    <source>
        <dbReference type="ARBA" id="ARBA00010763"/>
    </source>
</evidence>
<keyword evidence="10" id="KW-1185">Reference proteome</keyword>
<dbReference type="Gene3D" id="3.40.980.10">
    <property type="entry name" value="MoaB/Mog-like domain"/>
    <property type="match status" value="1"/>
</dbReference>
<dbReference type="InterPro" id="IPR001453">
    <property type="entry name" value="MoaB/Mog_dom"/>
</dbReference>
<dbReference type="Proteomes" id="UP000050514">
    <property type="component" value="Unassembled WGS sequence"/>
</dbReference>
<dbReference type="InterPro" id="IPR038987">
    <property type="entry name" value="MoeA-like"/>
</dbReference>
<dbReference type="OrthoDB" id="9804758at2"/>
<dbReference type="Gene3D" id="2.40.340.10">
    <property type="entry name" value="MoeA, C-terminal, domain IV"/>
    <property type="match status" value="1"/>
</dbReference>
<evidence type="ECO:0000259" key="8">
    <source>
        <dbReference type="SMART" id="SM00852"/>
    </source>
</evidence>
<dbReference type="Pfam" id="PF03454">
    <property type="entry name" value="MoeA_C"/>
    <property type="match status" value="1"/>
</dbReference>
<dbReference type="PANTHER" id="PTHR10192:SF16">
    <property type="entry name" value="MOLYBDOPTERIN MOLYBDENUMTRANSFERASE"/>
    <property type="match status" value="1"/>
</dbReference>
<evidence type="ECO:0000256" key="1">
    <source>
        <dbReference type="ARBA" id="ARBA00002901"/>
    </source>
</evidence>
<dbReference type="PANTHER" id="PTHR10192">
    <property type="entry name" value="MOLYBDOPTERIN BIOSYNTHESIS PROTEIN"/>
    <property type="match status" value="1"/>
</dbReference>
<dbReference type="GO" id="GO:0006777">
    <property type="term" value="P:Mo-molybdopterin cofactor biosynthetic process"/>
    <property type="evidence" value="ECO:0007669"/>
    <property type="project" value="UniProtKB-UniRule"/>
</dbReference>
<comment type="cofactor">
    <cofactor evidence="7">
        <name>Mg(2+)</name>
        <dbReference type="ChEBI" id="CHEBI:18420"/>
    </cofactor>
</comment>
<dbReference type="InterPro" id="IPR005111">
    <property type="entry name" value="MoeA_C_domain_IV"/>
</dbReference>
<comment type="pathway">
    <text evidence="2 7">Cofactor biosynthesis; molybdopterin biosynthesis.</text>
</comment>
<dbReference type="InterPro" id="IPR036425">
    <property type="entry name" value="MoaB/Mog-like_dom_sf"/>
</dbReference>
<dbReference type="AlphaFoldDB" id="A0A0N8GN62"/>
<evidence type="ECO:0000256" key="5">
    <source>
        <dbReference type="ARBA" id="ARBA00023150"/>
    </source>
</evidence>
<evidence type="ECO:0000313" key="9">
    <source>
        <dbReference type="EMBL" id="KPL77210.1"/>
    </source>
</evidence>
<gene>
    <name evidence="9" type="ORF">AC812_04450</name>
</gene>
<dbReference type="GO" id="GO:0046872">
    <property type="term" value="F:metal ion binding"/>
    <property type="evidence" value="ECO:0007669"/>
    <property type="project" value="UniProtKB-UniRule"/>
</dbReference>
<dbReference type="CDD" id="cd00887">
    <property type="entry name" value="MoeA"/>
    <property type="match status" value="1"/>
</dbReference>
<keyword evidence="7" id="KW-0808">Transferase</keyword>
<sequence length="651" mass="70306">MSIYLQDIPLNEALARFDNALKKASLSGVLGEETVELHEHLVGRVTAKPVWARISSPHYHAAAMDGFALRAENVAGAMPTAPVILTVGQQAAYVDTGDPLPLWANAVVPIENVEALDKDGQITEDARRPHSIRLRAALPPWSHVRPMGEDIVATQLVLPSGHVLRPVDLGAIAAAGHDRVVVSRKPRVAILPTGTELIEIGQPVEAGKIIEFNSLVLAAQVNQWGGEAVRYPISPDEYALIRQRVREAAEKSDLILLNAGSSAGSEDFSAAVVQELGELLVHGVAVRPGHPVILGMIDRQDGSRCPIIGVPGYPVSAALTGEIFIEPLLARWLGRPPHKPIEIEAKITRKLTSPPGDDDYVRVVAGRVGDQLLVAPLSRGAGVITSLVRSDGIVVLPRGIQGIEAGSRVKVRLYRQPEELNQTIFAIGSHDISLDLLAQYLSTYGRRLVSANVGSQGGLVALRRGETHLAGCHLLDAQTGVYNLAAVQQYLPDQKVRILGWVNRVQGLLVARGNPKNIKGLQDLVREDVIFTNRQRGAGTRILLDYQLSLLGISPAQIRGYGQEEYTHLAVAAAIASGRADCGLGIAAAAVALDLEFIPLFEEEYDLIIPSVYTEDDLLQPLFTLAQDEDFRKAVAQLPGYETSRMGRWIL</sequence>
<dbReference type="SUPFAM" id="SSF63867">
    <property type="entry name" value="MoeA C-terminal domain-like"/>
    <property type="match status" value="1"/>
</dbReference>
<dbReference type="SUPFAM" id="SSF53218">
    <property type="entry name" value="Molybdenum cofactor biosynthesis proteins"/>
    <property type="match status" value="1"/>
</dbReference>
<dbReference type="Gene3D" id="3.90.105.10">
    <property type="entry name" value="Molybdopterin biosynthesis moea protein, domain 2"/>
    <property type="match status" value="1"/>
</dbReference>
<dbReference type="Gene3D" id="2.170.190.11">
    <property type="entry name" value="Molybdopterin biosynthesis moea protein, domain 3"/>
    <property type="match status" value="1"/>
</dbReference>
<dbReference type="UniPathway" id="UPA00344"/>
<dbReference type="GO" id="GO:0005829">
    <property type="term" value="C:cytosol"/>
    <property type="evidence" value="ECO:0007669"/>
    <property type="project" value="TreeGrafter"/>
</dbReference>
<keyword evidence="4 7" id="KW-0500">Molybdenum</keyword>